<evidence type="ECO:0008006" key="3">
    <source>
        <dbReference type="Google" id="ProtNLM"/>
    </source>
</evidence>
<name>A0A1G2LD51_9BACT</name>
<dbReference type="PANTHER" id="PTHR11669:SF8">
    <property type="entry name" value="DNA POLYMERASE III SUBUNIT DELTA"/>
    <property type="match status" value="1"/>
</dbReference>
<dbReference type="AlphaFoldDB" id="A0A1G2LD51"/>
<dbReference type="Pfam" id="PF13177">
    <property type="entry name" value="DNA_pol3_delta2"/>
    <property type="match status" value="2"/>
</dbReference>
<reference evidence="1 2" key="1">
    <citation type="journal article" date="2016" name="Nat. Commun.">
        <title>Thousands of microbial genomes shed light on interconnected biogeochemical processes in an aquifer system.</title>
        <authorList>
            <person name="Anantharaman K."/>
            <person name="Brown C.T."/>
            <person name="Hug L.A."/>
            <person name="Sharon I."/>
            <person name="Castelle C.J."/>
            <person name="Probst A.J."/>
            <person name="Thomas B.C."/>
            <person name="Singh A."/>
            <person name="Wilkins M.J."/>
            <person name="Karaoz U."/>
            <person name="Brodie E.L."/>
            <person name="Williams K.H."/>
            <person name="Hubbard S.S."/>
            <person name="Banfield J.F."/>
        </authorList>
    </citation>
    <scope>NUCLEOTIDE SEQUENCE [LARGE SCALE GENOMIC DNA]</scope>
</reference>
<dbReference type="SUPFAM" id="SSF52540">
    <property type="entry name" value="P-loop containing nucleoside triphosphate hydrolases"/>
    <property type="match status" value="1"/>
</dbReference>
<comment type="caution">
    <text evidence="1">The sequence shown here is derived from an EMBL/GenBank/DDBJ whole genome shotgun (WGS) entry which is preliminary data.</text>
</comment>
<dbReference type="EMBL" id="MHQS01000011">
    <property type="protein sequence ID" value="OHA08722.1"/>
    <property type="molecule type" value="Genomic_DNA"/>
</dbReference>
<dbReference type="STRING" id="1802280.A3B37_02625"/>
<evidence type="ECO:0000313" key="1">
    <source>
        <dbReference type="EMBL" id="OHA08722.1"/>
    </source>
</evidence>
<organism evidence="1 2">
    <name type="scientific">Candidatus Sungbacteria bacterium RIFCSPLOWO2_01_FULL_59_16</name>
    <dbReference type="NCBI Taxonomy" id="1802280"/>
    <lineage>
        <taxon>Bacteria</taxon>
        <taxon>Candidatus Sungiibacteriota</taxon>
    </lineage>
</organism>
<dbReference type="PANTHER" id="PTHR11669">
    <property type="entry name" value="REPLICATION FACTOR C / DNA POLYMERASE III GAMMA-TAU SUBUNIT"/>
    <property type="match status" value="1"/>
</dbReference>
<dbReference type="Proteomes" id="UP000176705">
    <property type="component" value="Unassembled WGS sequence"/>
</dbReference>
<protein>
    <recommendedName>
        <fullName evidence="3">DNA polymerase III subunit delta</fullName>
    </recommendedName>
</protein>
<dbReference type="InterPro" id="IPR050238">
    <property type="entry name" value="DNA_Rep/Repair_Clamp_Loader"/>
</dbReference>
<evidence type="ECO:0000313" key="2">
    <source>
        <dbReference type="Proteomes" id="UP000176705"/>
    </source>
</evidence>
<dbReference type="GO" id="GO:0006261">
    <property type="term" value="P:DNA-templated DNA replication"/>
    <property type="evidence" value="ECO:0007669"/>
    <property type="project" value="TreeGrafter"/>
</dbReference>
<gene>
    <name evidence="1" type="ORF">A3B37_02625</name>
</gene>
<sequence length="355" mass="37710">MIAGHRRQIVYLERVLERGTLAHAYLFFGPEAVGKRTIALAFATSLLCRGSGEPKFGGCLPDLASPAPARSAGGGGRQAGGGCESCALAGSGAHPDLIVLSADAQLVPDDSKRASSTSLRAGIGIRNVHELRRRLGLAAWAGGWRAVLIDGADQLSRDAQSALLKLLEEPGGKTVFLLITSAPGVLLPTIRSRAVPMGFAPLGDEELSPFLGRVPREEQSALLTLAAGRPGVLARLAVDREYAASVRKEDARFEKLSNADLLDRFAAADELGREPERLSAFLAFFIRRLRTELLAALGRERAPADGGAAAVSDRAELLRMLLDRASLAEGVALNRRLLVDGILFALERVRPHPSP</sequence>
<dbReference type="Gene3D" id="3.40.50.300">
    <property type="entry name" value="P-loop containing nucleotide triphosphate hydrolases"/>
    <property type="match status" value="1"/>
</dbReference>
<accession>A0A1G2LD51</accession>
<proteinExistence type="predicted"/>
<dbReference type="InterPro" id="IPR027417">
    <property type="entry name" value="P-loop_NTPase"/>
</dbReference>